<dbReference type="RefSeq" id="WP_004332642.1">
    <property type="nucleotide sequence ID" value="NZ_AMXE01000002.1"/>
</dbReference>
<proteinExistence type="predicted"/>
<evidence type="ECO:0000313" key="2">
    <source>
        <dbReference type="EMBL" id="ENO90445.1"/>
    </source>
</evidence>
<keyword evidence="1" id="KW-0812">Transmembrane</keyword>
<evidence type="ECO:0000313" key="3">
    <source>
        <dbReference type="Proteomes" id="UP000013232"/>
    </source>
</evidence>
<feature type="transmembrane region" description="Helical" evidence="1">
    <location>
        <begin position="6"/>
        <end position="28"/>
    </location>
</feature>
<dbReference type="STRING" id="1123367.GCA_000621305_02371"/>
<dbReference type="Pfam" id="PF11804">
    <property type="entry name" value="DUF3325"/>
    <property type="match status" value="1"/>
</dbReference>
<dbReference type="AlphaFoldDB" id="N6YG26"/>
<evidence type="ECO:0008006" key="4">
    <source>
        <dbReference type="Google" id="ProtNLM"/>
    </source>
</evidence>
<accession>N6YG26</accession>
<keyword evidence="1" id="KW-1133">Transmembrane helix</keyword>
<comment type="caution">
    <text evidence="2">The sequence shown here is derived from an EMBL/GenBank/DDBJ whole genome shotgun (WGS) entry which is preliminary data.</text>
</comment>
<evidence type="ECO:0000256" key="1">
    <source>
        <dbReference type="SAM" id="Phobius"/>
    </source>
</evidence>
<name>N6YG26_THAL4</name>
<sequence length="284" mass="31192">MSPVFALSGMHLSILVLSLLGFCALAFATERHAKHLLGRMPAPGWRRMARVAGWLLLFVALAQGIAALGSGVGITLWLGWLSIAALALVFALPKWPWQPPVRENPARNRPRDDAGQSPAVAVSRSRRWVAAGLLAATVAVFAIALLRVEPQPLQREDAIQGTLGPWSFTLAEADRNAPEVVDMDVPIKAFRLRFCEACDADIRHAYLKVNKPRSMRAAGMAFEGARWEREVEIQLPANLQADSELWLTVVGKDGSVHQAAWSMERVSPATVAWFDRQRSGHANR</sequence>
<dbReference type="InterPro" id="IPR021762">
    <property type="entry name" value="DUF3325"/>
</dbReference>
<reference evidence="2 3" key="1">
    <citation type="submission" date="2012-09" db="EMBL/GenBank/DDBJ databases">
        <title>Draft Genome Sequences of 6 Strains from Genus Thauera.</title>
        <authorList>
            <person name="Liu B."/>
            <person name="Shapleigh J.P."/>
            <person name="Frostegard A.H."/>
        </authorList>
    </citation>
    <scope>NUCLEOTIDE SEQUENCE [LARGE SCALE GENOMIC DNA]</scope>
    <source>
        <strain evidence="3">47Lol / DSM 12138</strain>
    </source>
</reference>
<feature type="transmembrane region" description="Helical" evidence="1">
    <location>
        <begin position="74"/>
        <end position="92"/>
    </location>
</feature>
<protein>
    <recommendedName>
        <fullName evidence="4">DUF3325 domain-containing protein</fullName>
    </recommendedName>
</protein>
<organism evidence="2 3">
    <name type="scientific">Thauera linaloolentis (strain DSM 12138 / JCM 21573 / CCUG 41526 / CIP 105981 / IAM 15112 / NBRC 102519 / 47Lol)</name>
    <dbReference type="NCBI Taxonomy" id="1123367"/>
    <lineage>
        <taxon>Bacteria</taxon>
        <taxon>Pseudomonadati</taxon>
        <taxon>Pseudomonadota</taxon>
        <taxon>Betaproteobacteria</taxon>
        <taxon>Rhodocyclales</taxon>
        <taxon>Zoogloeaceae</taxon>
        <taxon>Thauera</taxon>
    </lineage>
</organism>
<dbReference type="Proteomes" id="UP000013232">
    <property type="component" value="Unassembled WGS sequence"/>
</dbReference>
<dbReference type="EMBL" id="AMXE01000002">
    <property type="protein sequence ID" value="ENO90445.1"/>
    <property type="molecule type" value="Genomic_DNA"/>
</dbReference>
<keyword evidence="1" id="KW-0472">Membrane</keyword>
<feature type="transmembrane region" description="Helical" evidence="1">
    <location>
        <begin position="49"/>
        <end position="68"/>
    </location>
</feature>
<feature type="transmembrane region" description="Helical" evidence="1">
    <location>
        <begin position="128"/>
        <end position="146"/>
    </location>
</feature>
<keyword evidence="3" id="KW-1185">Reference proteome</keyword>
<gene>
    <name evidence="2" type="ORF">C666_01035</name>
</gene>